<sequence length="177" mass="19870">MPEDDTSTLFLGLAPAGLTADAVLPPTFETAGRIADDSEDVLLYDLGNGQRVQLVIEPDAMLGQPLAAIIPLDRDGLDRLESLRRLLAALHGRTVPPDTRLTRQQRLRLRRMLQCFDGHRDGATQREIAQVVFHIARLDRQEWQDASARHTIKSLLRDARAMIAGGYRALLRHHRQN</sequence>
<dbReference type="KEGG" id="dvn:HQ394_12960"/>
<proteinExistence type="predicted"/>
<evidence type="ECO:0000313" key="3">
    <source>
        <dbReference type="Proteomes" id="UP000516369"/>
    </source>
</evidence>
<dbReference type="Proteomes" id="UP000516369">
    <property type="component" value="Chromosome"/>
</dbReference>
<dbReference type="InterPro" id="IPR018754">
    <property type="entry name" value="RovC-like_DNA-bd"/>
</dbReference>
<dbReference type="RefSeq" id="WP_012114996.1">
    <property type="nucleotide sequence ID" value="NZ_CP053923.1"/>
</dbReference>
<organism evidence="2 3">
    <name type="scientific">Defluviicoccus vanus</name>
    <dbReference type="NCBI Taxonomy" id="111831"/>
    <lineage>
        <taxon>Bacteria</taxon>
        <taxon>Pseudomonadati</taxon>
        <taxon>Pseudomonadota</taxon>
        <taxon>Alphaproteobacteria</taxon>
        <taxon>Rhodospirillales</taxon>
        <taxon>Rhodospirillaceae</taxon>
        <taxon>Defluviicoccus</taxon>
    </lineage>
</organism>
<gene>
    <name evidence="2" type="ORF">HQ394_12960</name>
</gene>
<reference evidence="2 3" key="1">
    <citation type="submission" date="2020-05" db="EMBL/GenBank/DDBJ databases">
        <title>Complete closed genome sequence of Defluviicoccus vanus.</title>
        <authorList>
            <person name="Bessarab I."/>
            <person name="Arumugam K."/>
            <person name="Maszenan A.M."/>
            <person name="Seviour R.J."/>
            <person name="Williams R.B."/>
        </authorList>
    </citation>
    <scope>NUCLEOTIDE SEQUENCE [LARGE SCALE GENOMIC DNA]</scope>
    <source>
        <strain evidence="2 3">Ben 114</strain>
    </source>
</reference>
<evidence type="ECO:0000313" key="2">
    <source>
        <dbReference type="EMBL" id="QNT70076.1"/>
    </source>
</evidence>
<keyword evidence="3" id="KW-1185">Reference proteome</keyword>
<dbReference type="AlphaFoldDB" id="A0A7H1N2Z0"/>
<accession>A0A7H1N2Z0</accession>
<dbReference type="Pfam" id="PF10074">
    <property type="entry name" value="RovC_DNA-bd"/>
    <property type="match status" value="1"/>
</dbReference>
<evidence type="ECO:0000259" key="1">
    <source>
        <dbReference type="Pfam" id="PF10074"/>
    </source>
</evidence>
<feature type="domain" description="T6SS Transcription factor RovC-like DNA binding" evidence="1">
    <location>
        <begin position="69"/>
        <end position="172"/>
    </location>
</feature>
<dbReference type="EMBL" id="CP053923">
    <property type="protein sequence ID" value="QNT70076.1"/>
    <property type="molecule type" value="Genomic_DNA"/>
</dbReference>
<name>A0A7H1N2Z0_9PROT</name>
<protein>
    <submittedName>
        <fullName evidence="2">DUF2285 domain-containing protein</fullName>
    </submittedName>
</protein>